<keyword evidence="4" id="KW-0969">Cilium</keyword>
<proteinExistence type="predicted"/>
<reference evidence="4 5" key="1">
    <citation type="journal article" date="2013" name="PLoS Genet.">
        <title>A gene transfer agent and a dynamic repertoire of secretion systems hold the keys to the explosive radiation of the emerging pathogen Bartonella.</title>
        <authorList>
            <person name="Guy L."/>
            <person name="Nystedt B."/>
            <person name="Toft C."/>
            <person name="Zaremba-Niedzwiedzka K."/>
            <person name="Berglund E.C."/>
            <person name="Granberg F."/>
            <person name="Naslund K."/>
            <person name="Eriksson A.S."/>
            <person name="Andersson S.G."/>
        </authorList>
    </citation>
    <scope>NUCLEOTIDE SEQUENCE [LARGE SCALE GENOMIC DNA]</scope>
    <source>
        <strain evidence="5">m02</strain>
    </source>
</reference>
<dbReference type="InterPro" id="IPR009967">
    <property type="entry name" value="Flagellum_FlbT"/>
</dbReference>
<keyword evidence="3" id="KW-0694">RNA-binding</keyword>
<evidence type="ECO:0000256" key="3">
    <source>
        <dbReference type="ARBA" id="ARBA00022884"/>
    </source>
</evidence>
<dbReference type="HOGENOM" id="CLU_130913_1_0_5"/>
<dbReference type="GO" id="GO:1902209">
    <property type="term" value="P:negative regulation of bacterial-type flagellum assembly"/>
    <property type="evidence" value="ECO:0007669"/>
    <property type="project" value="InterPro"/>
</dbReference>
<keyword evidence="4" id="KW-0282">Flagellum</keyword>
<keyword evidence="1" id="KW-0678">Repressor</keyword>
<name>N6V9K6_9HYPH</name>
<dbReference type="EMBL" id="AGWB01000036">
    <property type="protein sequence ID" value="ENN89891.1"/>
    <property type="molecule type" value="Genomic_DNA"/>
</dbReference>
<dbReference type="GO" id="GO:0006402">
    <property type="term" value="P:mRNA catabolic process"/>
    <property type="evidence" value="ECO:0007669"/>
    <property type="project" value="InterPro"/>
</dbReference>
<dbReference type="PIRSF" id="PIRSF009533">
    <property type="entry name" value="FlbT"/>
    <property type="match status" value="1"/>
</dbReference>
<dbReference type="STRING" id="1094492.m02_10680"/>
<dbReference type="GO" id="GO:0048027">
    <property type="term" value="F:mRNA 5'-UTR binding"/>
    <property type="evidence" value="ECO:0007669"/>
    <property type="project" value="InterPro"/>
</dbReference>
<keyword evidence="2" id="KW-1005">Bacterial flagellum biogenesis</keyword>
<sequence length="149" mass="17108">MRRKSMYLTLKPNEKIFLNGAVLRVDRKVTFFELLDDATFLLEGHVLQVEDTDTPLKQLYFSAQLMLINPGEVEQALTVFVGLLEKLLQTFTDSDLLEGLKECIYLTEQNKIFEVLKIIRGLFPREAQIMGKMPLTNASAREVRQVSEV</sequence>
<evidence type="ECO:0000256" key="1">
    <source>
        <dbReference type="ARBA" id="ARBA00022491"/>
    </source>
</evidence>
<dbReference type="PATRIC" id="fig|1094492.3.peg.1126"/>
<evidence type="ECO:0000313" key="5">
    <source>
        <dbReference type="Proteomes" id="UP000014026"/>
    </source>
</evidence>
<evidence type="ECO:0000313" key="4">
    <source>
        <dbReference type="EMBL" id="ENN89891.1"/>
    </source>
</evidence>
<dbReference type="AlphaFoldDB" id="N6V9K6"/>
<protein>
    <submittedName>
        <fullName evidence="4">Flagellar biosynthesis repressor FlbT</fullName>
    </submittedName>
</protein>
<organism evidence="4 5">
    <name type="scientific">Bartonella bovis m02</name>
    <dbReference type="NCBI Taxonomy" id="1094492"/>
    <lineage>
        <taxon>Bacteria</taxon>
        <taxon>Pseudomonadati</taxon>
        <taxon>Pseudomonadota</taxon>
        <taxon>Alphaproteobacteria</taxon>
        <taxon>Hyphomicrobiales</taxon>
        <taxon>Bartonellaceae</taxon>
        <taxon>Bartonella</taxon>
    </lineage>
</organism>
<accession>N6V9K6</accession>
<dbReference type="GO" id="GO:0044781">
    <property type="term" value="P:bacterial-type flagellum organization"/>
    <property type="evidence" value="ECO:0007669"/>
    <property type="project" value="UniProtKB-KW"/>
</dbReference>
<comment type="caution">
    <text evidence="4">The sequence shown here is derived from an EMBL/GenBank/DDBJ whole genome shotgun (WGS) entry which is preliminary data.</text>
</comment>
<dbReference type="Pfam" id="PF07378">
    <property type="entry name" value="FlbT"/>
    <property type="match status" value="1"/>
</dbReference>
<gene>
    <name evidence="4" type="primary">flbT</name>
    <name evidence="4" type="ORF">m02_10680</name>
</gene>
<evidence type="ECO:0000256" key="2">
    <source>
        <dbReference type="ARBA" id="ARBA00022795"/>
    </source>
</evidence>
<keyword evidence="4" id="KW-0966">Cell projection</keyword>
<dbReference type="Proteomes" id="UP000014026">
    <property type="component" value="Unassembled WGS sequence"/>
</dbReference>
<dbReference type="NCBIfam" id="NF001995">
    <property type="entry name" value="PRK00794.1-1"/>
    <property type="match status" value="1"/>
</dbReference>